<organism evidence="1 2">
    <name type="scientific">Mesorhabditis belari</name>
    <dbReference type="NCBI Taxonomy" id="2138241"/>
    <lineage>
        <taxon>Eukaryota</taxon>
        <taxon>Metazoa</taxon>
        <taxon>Ecdysozoa</taxon>
        <taxon>Nematoda</taxon>
        <taxon>Chromadorea</taxon>
        <taxon>Rhabditida</taxon>
        <taxon>Rhabditina</taxon>
        <taxon>Rhabditomorpha</taxon>
        <taxon>Rhabditoidea</taxon>
        <taxon>Rhabditidae</taxon>
        <taxon>Mesorhabditinae</taxon>
        <taxon>Mesorhabditis</taxon>
    </lineage>
</organism>
<dbReference type="AlphaFoldDB" id="A0AAF3F6E9"/>
<sequence>MVHALELKILQLSEHPQTALIALEMVATGNLHDDNKKAVLLNCLTLVQELIHNPSFCATSELGLKAFPTIARIKVRVASRSTSCGARIFTTQRVSDSSL</sequence>
<protein>
    <submittedName>
        <fullName evidence="2">Uncharacterized protein</fullName>
    </submittedName>
</protein>
<dbReference type="Proteomes" id="UP000887575">
    <property type="component" value="Unassembled WGS sequence"/>
</dbReference>
<name>A0AAF3F6E9_9BILA</name>
<evidence type="ECO:0000313" key="2">
    <source>
        <dbReference type="WBParaSite" id="MBELARI_LOCUS2380"/>
    </source>
</evidence>
<accession>A0AAF3F6E9</accession>
<reference evidence="2" key="1">
    <citation type="submission" date="2024-02" db="UniProtKB">
        <authorList>
            <consortium name="WormBaseParasite"/>
        </authorList>
    </citation>
    <scope>IDENTIFICATION</scope>
</reference>
<evidence type="ECO:0000313" key="1">
    <source>
        <dbReference type="Proteomes" id="UP000887575"/>
    </source>
</evidence>
<dbReference type="WBParaSite" id="MBELARI_LOCUS2380">
    <property type="protein sequence ID" value="MBELARI_LOCUS2380"/>
    <property type="gene ID" value="MBELARI_LOCUS2380"/>
</dbReference>
<proteinExistence type="predicted"/>
<keyword evidence="1" id="KW-1185">Reference proteome</keyword>